<dbReference type="EMBL" id="PNBA02000359">
    <property type="protein sequence ID" value="KAG6383917.1"/>
    <property type="molecule type" value="Genomic_DNA"/>
</dbReference>
<dbReference type="SUPFAM" id="SSF55282">
    <property type="entry name" value="RL5-like"/>
    <property type="match status" value="1"/>
</dbReference>
<organism evidence="4">
    <name type="scientific">Salvia splendens</name>
    <name type="common">Scarlet sage</name>
    <dbReference type="NCBI Taxonomy" id="180675"/>
    <lineage>
        <taxon>Eukaryota</taxon>
        <taxon>Viridiplantae</taxon>
        <taxon>Streptophyta</taxon>
        <taxon>Embryophyta</taxon>
        <taxon>Tracheophyta</taxon>
        <taxon>Spermatophyta</taxon>
        <taxon>Magnoliopsida</taxon>
        <taxon>eudicotyledons</taxon>
        <taxon>Gunneridae</taxon>
        <taxon>Pentapetalae</taxon>
        <taxon>asterids</taxon>
        <taxon>lamiids</taxon>
        <taxon>Lamiales</taxon>
        <taxon>Lamiaceae</taxon>
        <taxon>Nepetoideae</taxon>
        <taxon>Mentheae</taxon>
        <taxon>Salviinae</taxon>
        <taxon>Salvia</taxon>
        <taxon>Salvia subgen. Calosphace</taxon>
        <taxon>core Calosphace</taxon>
    </lineage>
</organism>
<proteinExistence type="predicted"/>
<gene>
    <name evidence="4" type="ORF">SASPL_155535</name>
    <name evidence="3" type="ORF">SASPL_156342</name>
</gene>
<dbReference type="GO" id="GO:0008121">
    <property type="term" value="F:quinol-cytochrome-c reductase activity"/>
    <property type="evidence" value="ECO:0007669"/>
    <property type="project" value="TreeGrafter"/>
</dbReference>
<sequence length="407" mass="45769">MLHQNQRRRSHANRESKERKRFSYLFEGDSSQCLFYIYLKGQLMFPLYFHYEDVSRQDPLLKLNHANVMEVPGLCKIRVVPKAAPSIKNGKLAMEIPCDPDLPRDKHRYKLSKLPRNSSFARVRHKEIVLVATTKGLAPQLVYKQAMHYTPHVDLAFNSVEHIMRDVEGGWLLRYMHANGARYVLPWGQMSFWGATVITSLASAIPVVGDTIVTWLWGGFSVDNATLNREPNSASGWTGSWIDRWMRPEEGQEVTSSSAEPRVVEQAGTSTSRPRPSSPESPLPSISSKGDSWIEEAYGGGGAAPHPNPEEINDAAPPIAAQQAPSVEEIRHQVDAFTSSYNRIKMRSDILIEINEQLDLHNATPEKRFQILEGIRILSNLQGPQRPVSGVKAGNALIAFIRAWEQQ</sequence>
<feature type="domain" description="Cytochrome b/b6 N-terminal region profile" evidence="2">
    <location>
        <begin position="183"/>
        <end position="229"/>
    </location>
</feature>
<reference evidence="4" key="2">
    <citation type="submission" date="2020-08" db="EMBL/GenBank/DDBJ databases">
        <title>Plant Genome Project.</title>
        <authorList>
            <person name="Zhang R.-G."/>
        </authorList>
    </citation>
    <scope>NUCLEOTIDE SEQUENCE</scope>
    <source>
        <strain evidence="4">Huo1</strain>
        <tissue evidence="4">Leaf</tissue>
    </source>
</reference>
<dbReference type="SUPFAM" id="SSF81342">
    <property type="entry name" value="Transmembrane di-heme cytochromes"/>
    <property type="match status" value="1"/>
</dbReference>
<dbReference type="InterPro" id="IPR005797">
    <property type="entry name" value="Cyt_b/b6_N"/>
</dbReference>
<dbReference type="Gene3D" id="1.20.810.10">
    <property type="entry name" value="Cytochrome Bc1 Complex, Chain C"/>
    <property type="match status" value="2"/>
</dbReference>
<dbReference type="GO" id="GO:0016020">
    <property type="term" value="C:membrane"/>
    <property type="evidence" value="ECO:0007669"/>
    <property type="project" value="InterPro"/>
</dbReference>
<name>A0A8X8VYF3_SALSN</name>
<keyword evidence="5" id="KW-1185">Reference proteome</keyword>
<keyword evidence="4 5" id="KW-0496">Mitochondrion</keyword>
<dbReference type="Gene3D" id="3.30.1440.10">
    <property type="match status" value="1"/>
</dbReference>
<protein>
    <recommendedName>
        <fullName evidence="2">Cytochrome b/b6 N-terminal region profile domain-containing protein</fullName>
    </recommendedName>
</protein>
<feature type="region of interest" description="Disordered" evidence="1">
    <location>
        <begin position="249"/>
        <end position="314"/>
    </location>
</feature>
<evidence type="ECO:0000259" key="2">
    <source>
        <dbReference type="Pfam" id="PF00033"/>
    </source>
</evidence>
<accession>A0A8X8VYF3</accession>
<dbReference type="PANTHER" id="PTHR19271:SF16">
    <property type="entry name" value="CYTOCHROME B"/>
    <property type="match status" value="1"/>
</dbReference>
<dbReference type="Proteomes" id="UP000298416">
    <property type="component" value="Unassembled WGS sequence"/>
</dbReference>
<dbReference type="GO" id="GO:0016491">
    <property type="term" value="F:oxidoreductase activity"/>
    <property type="evidence" value="ECO:0007669"/>
    <property type="project" value="InterPro"/>
</dbReference>
<evidence type="ECO:0000313" key="4">
    <source>
        <dbReference type="EMBL" id="KAG6384680.1"/>
    </source>
</evidence>
<evidence type="ECO:0000313" key="5">
    <source>
        <dbReference type="Proteomes" id="UP000298416"/>
    </source>
</evidence>
<dbReference type="Pfam" id="PF00033">
    <property type="entry name" value="Cytochrome_B"/>
    <property type="match status" value="2"/>
</dbReference>
<dbReference type="AlphaFoldDB" id="A0A8X8VYF3"/>
<dbReference type="PANTHER" id="PTHR19271">
    <property type="entry name" value="CYTOCHROME B"/>
    <property type="match status" value="1"/>
</dbReference>
<geneLocation type="mitochondrion" evidence="4"/>
<comment type="caution">
    <text evidence="4">The sequence shown here is derived from an EMBL/GenBank/DDBJ whole genome shotgun (WGS) entry which is preliminary data.</text>
</comment>
<dbReference type="GO" id="GO:0005739">
    <property type="term" value="C:mitochondrion"/>
    <property type="evidence" value="ECO:0007669"/>
    <property type="project" value="GOC"/>
</dbReference>
<evidence type="ECO:0000313" key="3">
    <source>
        <dbReference type="EMBL" id="KAG6383917.1"/>
    </source>
</evidence>
<dbReference type="EMBL" id="PNBA02000024">
    <property type="protein sequence ID" value="KAG6384680.1"/>
    <property type="molecule type" value="Genomic_DNA"/>
</dbReference>
<evidence type="ECO:0000256" key="1">
    <source>
        <dbReference type="SAM" id="MobiDB-lite"/>
    </source>
</evidence>
<dbReference type="InterPro" id="IPR022803">
    <property type="entry name" value="Ribosomal_uL5_dom_sf"/>
</dbReference>
<dbReference type="InterPro" id="IPR027387">
    <property type="entry name" value="Cytb/b6-like_sf"/>
</dbReference>
<dbReference type="GO" id="GO:0006122">
    <property type="term" value="P:mitochondrial electron transport, ubiquinol to cytochrome c"/>
    <property type="evidence" value="ECO:0007669"/>
    <property type="project" value="TreeGrafter"/>
</dbReference>
<reference evidence="4" key="1">
    <citation type="submission" date="2018-01" db="EMBL/GenBank/DDBJ databases">
        <authorList>
            <person name="Mao J.F."/>
        </authorList>
    </citation>
    <scope>NUCLEOTIDE SEQUENCE</scope>
    <source>
        <strain evidence="4">Huo1</strain>
        <tissue evidence="4">Leaf</tissue>
    </source>
</reference>
<dbReference type="InterPro" id="IPR016174">
    <property type="entry name" value="Di-haem_cyt_TM"/>
</dbReference>
<feature type="domain" description="Cytochrome b/b6 N-terminal region profile" evidence="2">
    <location>
        <begin position="146"/>
        <end position="181"/>
    </location>
</feature>